<evidence type="ECO:0000313" key="2">
    <source>
        <dbReference type="Proteomes" id="UP001732700"/>
    </source>
</evidence>
<reference evidence="1" key="2">
    <citation type="submission" date="2025-09" db="UniProtKB">
        <authorList>
            <consortium name="EnsemblPlants"/>
        </authorList>
    </citation>
    <scope>IDENTIFICATION</scope>
</reference>
<keyword evidence="2" id="KW-1185">Reference proteome</keyword>
<name>A0ACD5Y3C3_AVESA</name>
<organism evidence="1 2">
    <name type="scientific">Avena sativa</name>
    <name type="common">Oat</name>
    <dbReference type="NCBI Taxonomy" id="4498"/>
    <lineage>
        <taxon>Eukaryota</taxon>
        <taxon>Viridiplantae</taxon>
        <taxon>Streptophyta</taxon>
        <taxon>Embryophyta</taxon>
        <taxon>Tracheophyta</taxon>
        <taxon>Spermatophyta</taxon>
        <taxon>Magnoliopsida</taxon>
        <taxon>Liliopsida</taxon>
        <taxon>Poales</taxon>
        <taxon>Poaceae</taxon>
        <taxon>BOP clade</taxon>
        <taxon>Pooideae</taxon>
        <taxon>Poodae</taxon>
        <taxon>Poeae</taxon>
        <taxon>Poeae Chloroplast Group 1 (Aveneae type)</taxon>
        <taxon>Aveninae</taxon>
        <taxon>Avena</taxon>
    </lineage>
</organism>
<evidence type="ECO:0000313" key="1">
    <source>
        <dbReference type="EnsemblPlants" id="AVESA.00010b.r2.5CG0880340.1.CDS"/>
    </source>
</evidence>
<proteinExistence type="predicted"/>
<dbReference type="Proteomes" id="UP001732700">
    <property type="component" value="Chromosome 5C"/>
</dbReference>
<reference evidence="1" key="1">
    <citation type="submission" date="2021-05" db="EMBL/GenBank/DDBJ databases">
        <authorList>
            <person name="Scholz U."/>
            <person name="Mascher M."/>
            <person name="Fiebig A."/>
        </authorList>
    </citation>
    <scope>NUCLEOTIDE SEQUENCE [LARGE SCALE GENOMIC DNA]</scope>
</reference>
<dbReference type="EnsemblPlants" id="AVESA.00010b.r2.5CG0880340.1">
    <property type="protein sequence ID" value="AVESA.00010b.r2.5CG0880340.1.CDS"/>
    <property type="gene ID" value="AVESA.00010b.r2.5CG0880340"/>
</dbReference>
<accession>A0ACD5Y3C3</accession>
<protein>
    <submittedName>
        <fullName evidence="1">Uncharacterized protein</fullName>
    </submittedName>
</protein>
<sequence length="735" mass="80078">MGLPQVPAVKEEEPPTLSTCVVSPPCFGGSGTGHLGKLPAGSSTSRAFPYPSISDLKRKAALDYFNGSDGRLGDSHAMNVPAGLQCRKPDSRDSSYRSCPKLGSSVQMPAVRVIGFESGFASSTEDSDMIVASKMNSSLVIDTCHSSIEQHAPQARKRVLSPLTNVLPGQFHGDALNIGSADAKNQHSDCVRRLCASGFQDSKKAHTATLDSFESPTWSALRYSSRSNGQAVDKFSSKIFTDGPLLEGRESYSFSDHLEAERIMNLEKVAIPRAKMAHSPPLTLSPLGPKWTQRVKNSGAHKNLVSEIENDFLGLKETERSTGEYYSEHGDRIRVTDATGKTTILHVNFDTVFPKRCSGGRFQNLVSESVPVFPSNGCLRGLSLFPVRRSLVGSFEESLLSGRYSCGKDKQNIDGFLAVLNVTGGNFSPPTQKLPFAVTSIDEDSSLLYYSSINLAGRLPTNSNSKSPKLKRSSSNNDSRSAKSRLHIPVKGRIQLVVSNPEKTPLHTFFCNYDLSGMPAGTKTFVRQKVTLSSVPPSSPVKEGSDASHTKVESVQYGSELRECGTLFSECCEQGQNCFSTDGSEKEGYTNKICCSMDCDNSESDESIPTGKSENGTNANGCCCQADTVRFGEKKSCCSPSKVNNSSTGGVLRYALHLRFLSPFSKKSSRSMQRSKPGLSSEPLNQSTTTEEERRFYLYNDIRVVFPQRHSDSDEGELRVEHDFPADPKYFDISN</sequence>